<sequence length="95" mass="10735">MSKPRVQRMEETLKIRNGLDVTEEVDVVSVSATDWRNLRMTQRPRIRREEKSARASLSPVRSASVQATLLALTPPTEIPSEIQSSNLSPCLHSFF</sequence>
<organism evidence="1">
    <name type="scientific">Solanum chacoense</name>
    <name type="common">Chaco potato</name>
    <dbReference type="NCBI Taxonomy" id="4108"/>
    <lineage>
        <taxon>Eukaryota</taxon>
        <taxon>Viridiplantae</taxon>
        <taxon>Streptophyta</taxon>
        <taxon>Embryophyta</taxon>
        <taxon>Tracheophyta</taxon>
        <taxon>Spermatophyta</taxon>
        <taxon>Magnoliopsida</taxon>
        <taxon>eudicotyledons</taxon>
        <taxon>Gunneridae</taxon>
        <taxon>Pentapetalae</taxon>
        <taxon>asterids</taxon>
        <taxon>lamiids</taxon>
        <taxon>Solanales</taxon>
        <taxon>Solanaceae</taxon>
        <taxon>Solanoideae</taxon>
        <taxon>Solaneae</taxon>
        <taxon>Solanum</taxon>
    </lineage>
</organism>
<dbReference type="AlphaFoldDB" id="A0A0V0GZB7"/>
<evidence type="ECO:0000313" key="1">
    <source>
        <dbReference type="EMBL" id="JAP13457.1"/>
    </source>
</evidence>
<accession>A0A0V0GZB7</accession>
<reference evidence="1" key="1">
    <citation type="submission" date="2015-12" db="EMBL/GenBank/DDBJ databases">
        <title>Gene expression during late stages of embryo sac development: a critical building block for successful pollen-pistil interactions.</title>
        <authorList>
            <person name="Liu Y."/>
            <person name="Joly V."/>
            <person name="Sabar M."/>
            <person name="Matton D.P."/>
        </authorList>
    </citation>
    <scope>NUCLEOTIDE SEQUENCE</scope>
</reference>
<name>A0A0V0GZB7_SOLCH</name>
<proteinExistence type="predicted"/>
<dbReference type="EMBL" id="GEDG01028011">
    <property type="protein sequence ID" value="JAP13457.1"/>
    <property type="molecule type" value="Transcribed_RNA"/>
</dbReference>
<protein>
    <submittedName>
        <fullName evidence="1">Putative ovule protein</fullName>
    </submittedName>
</protein>